<feature type="compositionally biased region" description="Low complexity" evidence="1">
    <location>
        <begin position="1"/>
        <end position="15"/>
    </location>
</feature>
<reference evidence="4" key="4">
    <citation type="journal article" date="2015" name="G3 (Bethesda)">
        <title>Genome sequences of three phytopathogenic species of the Magnaporthaceae family of fungi.</title>
        <authorList>
            <person name="Okagaki L.H."/>
            <person name="Nunes C.C."/>
            <person name="Sailsbery J."/>
            <person name="Clay B."/>
            <person name="Brown D."/>
            <person name="John T."/>
            <person name="Oh Y."/>
            <person name="Young N."/>
            <person name="Fitzgerald M."/>
            <person name="Haas B.J."/>
            <person name="Zeng Q."/>
            <person name="Young S."/>
            <person name="Adiconis X."/>
            <person name="Fan L."/>
            <person name="Levin J.Z."/>
            <person name="Mitchell T.K."/>
            <person name="Okubara P.A."/>
            <person name="Farman M.L."/>
            <person name="Kohn L.M."/>
            <person name="Birren B."/>
            <person name="Ma L.-J."/>
            <person name="Dean R.A."/>
        </authorList>
    </citation>
    <scope>NUCLEOTIDE SEQUENCE</scope>
    <source>
        <strain evidence="4">R3-111a-1</strain>
    </source>
</reference>
<name>J3PE47_GAET3</name>
<dbReference type="OrthoDB" id="3800077at2759"/>
<keyword evidence="2" id="KW-0812">Transmembrane</keyword>
<dbReference type="EMBL" id="GL385401">
    <property type="protein sequence ID" value="EJT70747.1"/>
    <property type="molecule type" value="Genomic_DNA"/>
</dbReference>
<dbReference type="EnsemblFungi" id="EJT70747">
    <property type="protein sequence ID" value="EJT70747"/>
    <property type="gene ID" value="GGTG_11770"/>
</dbReference>
<dbReference type="eggNOG" id="ENOG502RQXC">
    <property type="taxonomic scope" value="Eukaryota"/>
</dbReference>
<evidence type="ECO:0000256" key="1">
    <source>
        <dbReference type="SAM" id="MobiDB-lite"/>
    </source>
</evidence>
<organism evidence="3">
    <name type="scientific">Gaeumannomyces tritici (strain R3-111a-1)</name>
    <name type="common">Wheat and barley take-all root rot fungus</name>
    <name type="synonym">Gaeumannomyces graminis var. tritici</name>
    <dbReference type="NCBI Taxonomy" id="644352"/>
    <lineage>
        <taxon>Eukaryota</taxon>
        <taxon>Fungi</taxon>
        <taxon>Dikarya</taxon>
        <taxon>Ascomycota</taxon>
        <taxon>Pezizomycotina</taxon>
        <taxon>Sordariomycetes</taxon>
        <taxon>Sordariomycetidae</taxon>
        <taxon>Magnaporthales</taxon>
        <taxon>Magnaporthaceae</taxon>
        <taxon>Gaeumannomyces</taxon>
    </lineage>
</organism>
<dbReference type="GeneID" id="20352228"/>
<evidence type="ECO:0000313" key="5">
    <source>
        <dbReference type="Proteomes" id="UP000006039"/>
    </source>
</evidence>
<evidence type="ECO:0000313" key="3">
    <source>
        <dbReference type="EMBL" id="EJT70747.1"/>
    </source>
</evidence>
<protein>
    <recommendedName>
        <fullName evidence="6">Fucose-specific lectin</fullName>
    </recommendedName>
</protein>
<keyword evidence="5" id="KW-1185">Reference proteome</keyword>
<dbReference type="VEuPathDB" id="FungiDB:GGTG_11770"/>
<reference evidence="4" key="5">
    <citation type="submission" date="2018-04" db="UniProtKB">
        <authorList>
            <consortium name="EnsemblFungi"/>
        </authorList>
    </citation>
    <scope>IDENTIFICATION</scope>
    <source>
        <strain evidence="4">R3-111a-1</strain>
    </source>
</reference>
<reference evidence="3" key="3">
    <citation type="submission" date="2010-09" db="EMBL/GenBank/DDBJ databases">
        <title>Annotation of Gaeumannomyces graminis var. tritici R3-111a-1.</title>
        <authorList>
            <consortium name="The Broad Institute Genome Sequencing Platform"/>
            <person name="Ma L.-J."/>
            <person name="Dead R."/>
            <person name="Young S.K."/>
            <person name="Zeng Q."/>
            <person name="Gargeya S."/>
            <person name="Fitzgerald M."/>
            <person name="Haas B."/>
            <person name="Abouelleil A."/>
            <person name="Alvarado L."/>
            <person name="Arachchi H.M."/>
            <person name="Berlin A."/>
            <person name="Brown A."/>
            <person name="Chapman S.B."/>
            <person name="Chen Z."/>
            <person name="Dunbar C."/>
            <person name="Freedman E."/>
            <person name="Gearin G."/>
            <person name="Gellesch M."/>
            <person name="Goldberg J."/>
            <person name="Griggs A."/>
            <person name="Gujja S."/>
            <person name="Heiman D."/>
            <person name="Howarth C."/>
            <person name="Larson L."/>
            <person name="Lui A."/>
            <person name="MacDonald P.J.P."/>
            <person name="Mehta T."/>
            <person name="Montmayeur A."/>
            <person name="Murphy C."/>
            <person name="Neiman D."/>
            <person name="Pearson M."/>
            <person name="Priest M."/>
            <person name="Roberts A."/>
            <person name="Saif S."/>
            <person name="Shea T."/>
            <person name="Shenoy N."/>
            <person name="Sisk P."/>
            <person name="Stolte C."/>
            <person name="Sykes S."/>
            <person name="Yandava C."/>
            <person name="Wortman J."/>
            <person name="Nusbaum C."/>
            <person name="Birren B."/>
        </authorList>
    </citation>
    <scope>NUCLEOTIDE SEQUENCE</scope>
    <source>
        <strain evidence="3">R3-111a-1</strain>
    </source>
</reference>
<feature type="region of interest" description="Disordered" evidence="1">
    <location>
        <begin position="450"/>
        <end position="470"/>
    </location>
</feature>
<evidence type="ECO:0000256" key="2">
    <source>
        <dbReference type="SAM" id="Phobius"/>
    </source>
</evidence>
<gene>
    <name evidence="4" type="primary">20352228</name>
    <name evidence="3" type="ORF">GGTG_11770</name>
</gene>
<dbReference type="Gene3D" id="2.120.10.70">
    <property type="entry name" value="Fucose-specific lectin"/>
    <property type="match status" value="1"/>
</dbReference>
<dbReference type="HOGENOM" id="CLU_027100_1_0_1"/>
<evidence type="ECO:0008006" key="6">
    <source>
        <dbReference type="Google" id="ProtNLM"/>
    </source>
</evidence>
<reference evidence="3" key="2">
    <citation type="submission" date="2010-07" db="EMBL/GenBank/DDBJ databases">
        <authorList>
            <consortium name="The Broad Institute Genome Sequencing Platform"/>
            <consortium name="Broad Institute Genome Sequencing Center for Infectious Disease"/>
            <person name="Ma L.-J."/>
            <person name="Dead R."/>
            <person name="Young S."/>
            <person name="Zeng Q."/>
            <person name="Koehrsen M."/>
            <person name="Alvarado L."/>
            <person name="Berlin A."/>
            <person name="Chapman S.B."/>
            <person name="Chen Z."/>
            <person name="Freedman E."/>
            <person name="Gellesch M."/>
            <person name="Goldberg J."/>
            <person name="Griggs A."/>
            <person name="Gujja S."/>
            <person name="Heilman E.R."/>
            <person name="Heiman D."/>
            <person name="Hepburn T."/>
            <person name="Howarth C."/>
            <person name="Jen D."/>
            <person name="Larson L."/>
            <person name="Mehta T."/>
            <person name="Neiman D."/>
            <person name="Pearson M."/>
            <person name="Roberts A."/>
            <person name="Saif S."/>
            <person name="Shea T."/>
            <person name="Shenoy N."/>
            <person name="Sisk P."/>
            <person name="Stolte C."/>
            <person name="Sykes S."/>
            <person name="Walk T."/>
            <person name="White J."/>
            <person name="Yandava C."/>
            <person name="Haas B."/>
            <person name="Nusbaum C."/>
            <person name="Birren B."/>
        </authorList>
    </citation>
    <scope>NUCLEOTIDE SEQUENCE</scope>
    <source>
        <strain evidence="3">R3-111a-1</strain>
    </source>
</reference>
<feature type="region of interest" description="Disordered" evidence="1">
    <location>
        <begin position="143"/>
        <end position="177"/>
    </location>
</feature>
<dbReference type="SUPFAM" id="SSF89372">
    <property type="entry name" value="Fucose-specific lectin"/>
    <property type="match status" value="1"/>
</dbReference>
<dbReference type="RefSeq" id="XP_009227925.1">
    <property type="nucleotide sequence ID" value="XM_009229661.1"/>
</dbReference>
<feature type="compositionally biased region" description="Pro residues" evidence="1">
    <location>
        <begin position="16"/>
        <end position="26"/>
    </location>
</feature>
<proteinExistence type="predicted"/>
<sequence>MMANWQDHQQQQQQQPTPPLQCPPVEPAYYEEHTAAGHYDTGPEVAYSTGNHLYPVPPSAGSSAPMLQDEHQITNSLGAFTPPPPKHSPVTPTTPTPLASGVGASGAVSDNAPRQRLLLVGVAILVALVAAAVGGVVGWKVTESTKSPSTCAPASGAGNGGDGREADPKRPPPPLCPTTGMTANGSSKYIRGNSAIAVAGCRSGDDFFVKLAYQAPDDSIMVSELAAPYGSWDAPRPIVRASAEKMMAGGPLTATVIYVEDQPYYMPQYQFYYLSDTGKVLGVNFRNHYPGGLTDSVNTQPFMASTRSSMSALWPYVHFKAPDGKFYEVGWSNMARPFPNITATDVAEDSPLLALPLKVDQGASPLRDPSVRLFYRGAQDGRLNVHARGGDNGVLREQSGPLGVEIPQGSPLAGFATARQGGGVALDTVVLFQDAGGRILFVSQTAAVGGGGGGGSSNNNNKWSDPKSDPVFSGADVPTRIACLTQGTGVNDGGSQRAMKLSAREDMNMCFFQADGGKLRYVLYQGGQWRNLGYIPMP</sequence>
<dbReference type="Proteomes" id="UP000006039">
    <property type="component" value="Unassembled WGS sequence"/>
</dbReference>
<reference evidence="5" key="1">
    <citation type="submission" date="2010-07" db="EMBL/GenBank/DDBJ databases">
        <title>The genome sequence of Gaeumannomyces graminis var. tritici strain R3-111a-1.</title>
        <authorList>
            <consortium name="The Broad Institute Genome Sequencing Platform"/>
            <person name="Ma L.-J."/>
            <person name="Dead R."/>
            <person name="Young S."/>
            <person name="Zeng Q."/>
            <person name="Koehrsen M."/>
            <person name="Alvarado L."/>
            <person name="Berlin A."/>
            <person name="Chapman S.B."/>
            <person name="Chen Z."/>
            <person name="Freedman E."/>
            <person name="Gellesch M."/>
            <person name="Goldberg J."/>
            <person name="Griggs A."/>
            <person name="Gujja S."/>
            <person name="Heilman E.R."/>
            <person name="Heiman D."/>
            <person name="Hepburn T."/>
            <person name="Howarth C."/>
            <person name="Jen D."/>
            <person name="Larson L."/>
            <person name="Mehta T."/>
            <person name="Neiman D."/>
            <person name="Pearson M."/>
            <person name="Roberts A."/>
            <person name="Saif S."/>
            <person name="Shea T."/>
            <person name="Shenoy N."/>
            <person name="Sisk P."/>
            <person name="Stolte C."/>
            <person name="Sykes S."/>
            <person name="Walk T."/>
            <person name="White J."/>
            <person name="Yandava C."/>
            <person name="Haas B."/>
            <person name="Nusbaum C."/>
            <person name="Birren B."/>
        </authorList>
    </citation>
    <scope>NUCLEOTIDE SEQUENCE [LARGE SCALE GENOMIC DNA]</scope>
    <source>
        <strain evidence="5">R3-111a-1</strain>
    </source>
</reference>
<accession>J3PE47</accession>
<feature type="compositionally biased region" description="Polar residues" evidence="1">
    <location>
        <begin position="143"/>
        <end position="152"/>
    </location>
</feature>
<feature type="region of interest" description="Disordered" evidence="1">
    <location>
        <begin position="1"/>
        <end position="26"/>
    </location>
</feature>
<keyword evidence="2" id="KW-1133">Transmembrane helix</keyword>
<dbReference type="STRING" id="644352.J3PE47"/>
<dbReference type="AlphaFoldDB" id="J3PE47"/>
<keyword evidence="2" id="KW-0472">Membrane</keyword>
<feature type="transmembrane region" description="Helical" evidence="2">
    <location>
        <begin position="117"/>
        <end position="139"/>
    </location>
</feature>
<evidence type="ECO:0000313" key="4">
    <source>
        <dbReference type="EnsemblFungi" id="EJT70747"/>
    </source>
</evidence>